<name>A0A090AHN5_9GAMM</name>
<dbReference type="Proteomes" id="UP000031623">
    <property type="component" value="Chromosome"/>
</dbReference>
<evidence type="ECO:0000313" key="2">
    <source>
        <dbReference type="Proteomes" id="UP000031623"/>
    </source>
</evidence>
<dbReference type="OrthoDB" id="5623315at2"/>
<evidence type="ECO:0000313" key="1">
    <source>
        <dbReference type="EMBL" id="BAP54822.1"/>
    </source>
</evidence>
<organism evidence="1 2">
    <name type="scientific">Thioploca ingrica</name>
    <dbReference type="NCBI Taxonomy" id="40754"/>
    <lineage>
        <taxon>Bacteria</taxon>
        <taxon>Pseudomonadati</taxon>
        <taxon>Pseudomonadota</taxon>
        <taxon>Gammaproteobacteria</taxon>
        <taxon>Thiotrichales</taxon>
        <taxon>Thiotrichaceae</taxon>
        <taxon>Thioploca</taxon>
    </lineage>
</organism>
<keyword evidence="2" id="KW-1185">Reference proteome</keyword>
<gene>
    <name evidence="1" type="ORF">THII_0525</name>
</gene>
<protein>
    <submittedName>
        <fullName evidence="1">Uncharacterized protein</fullName>
    </submittedName>
</protein>
<reference evidence="1 2" key="1">
    <citation type="journal article" date="2014" name="ISME J.">
        <title>Ecophysiology of Thioploca ingrica as revealed by the complete genome sequence supplemented with proteomic evidence.</title>
        <authorList>
            <person name="Kojima H."/>
            <person name="Ogura Y."/>
            <person name="Yamamoto N."/>
            <person name="Togashi T."/>
            <person name="Mori H."/>
            <person name="Watanabe T."/>
            <person name="Nemoto F."/>
            <person name="Kurokawa K."/>
            <person name="Hayashi T."/>
            <person name="Fukui M."/>
        </authorList>
    </citation>
    <scope>NUCLEOTIDE SEQUENCE [LARGE SCALE GENOMIC DNA]</scope>
</reference>
<dbReference type="HOGENOM" id="CLU_887636_0_0_6"/>
<sequence>MTWKVILSCQAIKDAKKLAQVGYQSSAEDLLKLLETNPYTTPPRYEKLKRELLYHSSLSAPLQEIVTHIQNLNHPKIPYADLNPKTKYFVRIVPRQYTLTKDNQLQANAILGTKPIVFFTTPEGFYGKSLLDIYLDISYEAEDIIRWQRDAEMVAVVFRYPESIVLSNVTDGQLLTPWNNKVYVPTWDNVFSLFHQLAQEATVEPDKKGEFAAEKTFFSTESLKQFVLNFPDAGKQRIKATDYATLKVTGGADWVYRELLERKLSIFEHFLGNGRTLNEITTAAGIKEQTGLFELVGPNIKLRDLPEIAIVNLGKLTMEDTYFKQ</sequence>
<dbReference type="InterPro" id="IPR035093">
    <property type="entry name" value="RelE/ParE_toxin_dom_sf"/>
</dbReference>
<dbReference type="EMBL" id="AP014633">
    <property type="protein sequence ID" value="BAP54822.1"/>
    <property type="molecule type" value="Genomic_DNA"/>
</dbReference>
<accession>A0A090AHN5</accession>
<dbReference type="STRING" id="40754.THII_0525"/>
<dbReference type="SUPFAM" id="SSF143011">
    <property type="entry name" value="RelE-like"/>
    <property type="match status" value="1"/>
</dbReference>
<dbReference type="AlphaFoldDB" id="A0A090AHN5"/>
<dbReference type="KEGG" id="tig:THII_0525"/>
<proteinExistence type="predicted"/>